<proteinExistence type="inferred from homology"/>
<dbReference type="GO" id="GO:0003677">
    <property type="term" value="F:DNA binding"/>
    <property type="evidence" value="ECO:0007669"/>
    <property type="project" value="UniProtKB-KW"/>
</dbReference>
<dbReference type="Proteomes" id="UP000675379">
    <property type="component" value="Unassembled WGS sequence"/>
</dbReference>
<evidence type="ECO:0000256" key="5">
    <source>
        <dbReference type="ARBA" id="ARBA00023163"/>
    </source>
</evidence>
<evidence type="ECO:0000259" key="6">
    <source>
        <dbReference type="Pfam" id="PF04542"/>
    </source>
</evidence>
<keyword evidence="5" id="KW-0804">Transcription</keyword>
<dbReference type="Gene3D" id="1.10.10.10">
    <property type="entry name" value="Winged helix-like DNA-binding domain superfamily/Winged helix DNA-binding domain"/>
    <property type="match status" value="1"/>
</dbReference>
<evidence type="ECO:0000256" key="3">
    <source>
        <dbReference type="ARBA" id="ARBA00023082"/>
    </source>
</evidence>
<name>A0A941CNZ4_9CLOT</name>
<dbReference type="InterPro" id="IPR036388">
    <property type="entry name" value="WH-like_DNA-bd_sf"/>
</dbReference>
<dbReference type="InterPro" id="IPR039425">
    <property type="entry name" value="RNA_pol_sigma-70-like"/>
</dbReference>
<dbReference type="AlphaFoldDB" id="A0A941CNZ4"/>
<dbReference type="EMBL" id="JAGSCS010000007">
    <property type="protein sequence ID" value="MBR0576090.1"/>
    <property type="molecule type" value="Genomic_DNA"/>
</dbReference>
<accession>A0A941CNZ4</accession>
<dbReference type="SUPFAM" id="SSF88946">
    <property type="entry name" value="Sigma2 domain of RNA polymerase sigma factors"/>
    <property type="match status" value="1"/>
</dbReference>
<dbReference type="Pfam" id="PF04545">
    <property type="entry name" value="Sigma70_r4"/>
    <property type="match status" value="1"/>
</dbReference>
<dbReference type="CDD" id="cd06171">
    <property type="entry name" value="Sigma70_r4"/>
    <property type="match status" value="1"/>
</dbReference>
<reference evidence="8" key="1">
    <citation type="submission" date="2021-04" db="EMBL/GenBank/DDBJ databases">
        <title>Proteiniclasticum sedimins sp. nov., an obligate anaerobic bacterium isolated from anaerobic sludge.</title>
        <authorList>
            <person name="Liu J."/>
        </authorList>
    </citation>
    <scope>NUCLEOTIDE SEQUENCE</scope>
    <source>
        <strain evidence="8">BAD-10</strain>
    </source>
</reference>
<dbReference type="NCBIfam" id="TIGR02937">
    <property type="entry name" value="sigma70-ECF"/>
    <property type="match status" value="1"/>
</dbReference>
<keyword evidence="3" id="KW-0731">Sigma factor</keyword>
<evidence type="ECO:0000313" key="8">
    <source>
        <dbReference type="EMBL" id="MBR0576090.1"/>
    </source>
</evidence>
<comment type="similarity">
    <text evidence="1">Belongs to the sigma-70 factor family. ECF subfamily.</text>
</comment>
<dbReference type="Gene3D" id="1.10.1740.10">
    <property type="match status" value="1"/>
</dbReference>
<evidence type="ECO:0000259" key="7">
    <source>
        <dbReference type="Pfam" id="PF04545"/>
    </source>
</evidence>
<sequence length="170" mass="19476">MGLFTPALDKETYLAFITGYKATMYRIAYGYLGRESAALDAVDEAVYQGYIHRRQLKEMDYLKTWLTRILINECLKLLKTEKRLLPLDGLPDFPEQDTEVTLPTRMAVQSLPEELRQVIVLRYFADHTLKETAKLLSLPEGTVATRARKALTLLRVELADEEGGISHEKR</sequence>
<dbReference type="SUPFAM" id="SSF88659">
    <property type="entry name" value="Sigma3 and sigma4 domains of RNA polymerase sigma factors"/>
    <property type="match status" value="1"/>
</dbReference>
<dbReference type="InterPro" id="IPR013325">
    <property type="entry name" value="RNA_pol_sigma_r2"/>
</dbReference>
<protein>
    <submittedName>
        <fullName evidence="8">Sigma-70 family RNA polymerase sigma factor</fullName>
    </submittedName>
</protein>
<evidence type="ECO:0000256" key="2">
    <source>
        <dbReference type="ARBA" id="ARBA00023015"/>
    </source>
</evidence>
<evidence type="ECO:0000256" key="4">
    <source>
        <dbReference type="ARBA" id="ARBA00023125"/>
    </source>
</evidence>
<evidence type="ECO:0000313" key="9">
    <source>
        <dbReference type="Proteomes" id="UP000675379"/>
    </source>
</evidence>
<feature type="domain" description="RNA polymerase sigma-70 region 2" evidence="6">
    <location>
        <begin position="17"/>
        <end position="83"/>
    </location>
</feature>
<feature type="domain" description="RNA polymerase sigma-70 region 4" evidence="7">
    <location>
        <begin position="107"/>
        <end position="155"/>
    </location>
</feature>
<keyword evidence="4" id="KW-0238">DNA-binding</keyword>
<dbReference type="InterPro" id="IPR013324">
    <property type="entry name" value="RNA_pol_sigma_r3/r4-like"/>
</dbReference>
<dbReference type="InterPro" id="IPR014284">
    <property type="entry name" value="RNA_pol_sigma-70_dom"/>
</dbReference>
<dbReference type="PANTHER" id="PTHR43133">
    <property type="entry name" value="RNA POLYMERASE ECF-TYPE SIGMA FACTO"/>
    <property type="match status" value="1"/>
</dbReference>
<dbReference type="InterPro" id="IPR007630">
    <property type="entry name" value="RNA_pol_sigma70_r4"/>
</dbReference>
<evidence type="ECO:0000256" key="1">
    <source>
        <dbReference type="ARBA" id="ARBA00010641"/>
    </source>
</evidence>
<dbReference type="Pfam" id="PF04542">
    <property type="entry name" value="Sigma70_r2"/>
    <property type="match status" value="1"/>
</dbReference>
<dbReference type="GO" id="GO:0006352">
    <property type="term" value="P:DNA-templated transcription initiation"/>
    <property type="evidence" value="ECO:0007669"/>
    <property type="project" value="InterPro"/>
</dbReference>
<dbReference type="RefSeq" id="WP_211800858.1">
    <property type="nucleotide sequence ID" value="NZ_JAGSCS010000007.1"/>
</dbReference>
<keyword evidence="2" id="KW-0805">Transcription regulation</keyword>
<keyword evidence="9" id="KW-1185">Reference proteome</keyword>
<comment type="caution">
    <text evidence="8">The sequence shown here is derived from an EMBL/GenBank/DDBJ whole genome shotgun (WGS) entry which is preliminary data.</text>
</comment>
<organism evidence="8 9">
    <name type="scientific">Proteiniclasticum sediminis</name>
    <dbReference type="NCBI Taxonomy" id="2804028"/>
    <lineage>
        <taxon>Bacteria</taxon>
        <taxon>Bacillati</taxon>
        <taxon>Bacillota</taxon>
        <taxon>Clostridia</taxon>
        <taxon>Eubacteriales</taxon>
        <taxon>Clostridiaceae</taxon>
        <taxon>Proteiniclasticum</taxon>
    </lineage>
</organism>
<gene>
    <name evidence="8" type="ORF">KCG48_07015</name>
</gene>
<dbReference type="GO" id="GO:0016987">
    <property type="term" value="F:sigma factor activity"/>
    <property type="evidence" value="ECO:0007669"/>
    <property type="project" value="UniProtKB-KW"/>
</dbReference>
<dbReference type="InterPro" id="IPR007627">
    <property type="entry name" value="RNA_pol_sigma70_r2"/>
</dbReference>
<dbReference type="PANTHER" id="PTHR43133:SF51">
    <property type="entry name" value="RNA POLYMERASE SIGMA FACTOR"/>
    <property type="match status" value="1"/>
</dbReference>